<dbReference type="STRING" id="135651.G0N2G7"/>
<dbReference type="FunFam" id="1.10.555.10:FF:000069">
    <property type="entry name" value="Rho GTPase Activating protein"/>
    <property type="match status" value="1"/>
</dbReference>
<proteinExistence type="predicted"/>
<dbReference type="Pfam" id="PF22286">
    <property type="entry name" value="RHG20_PH"/>
    <property type="match status" value="1"/>
</dbReference>
<dbReference type="InterPro" id="IPR047886">
    <property type="entry name" value="ARHGAP20-like_RhoGAP"/>
</dbReference>
<feature type="compositionally biased region" description="Polar residues" evidence="3">
    <location>
        <begin position="845"/>
        <end position="855"/>
    </location>
</feature>
<keyword evidence="1" id="KW-0343">GTPase activation</keyword>
<feature type="compositionally biased region" description="Low complexity" evidence="3">
    <location>
        <begin position="718"/>
        <end position="730"/>
    </location>
</feature>
<evidence type="ECO:0000256" key="3">
    <source>
        <dbReference type="SAM" id="MobiDB-lite"/>
    </source>
</evidence>
<feature type="region of interest" description="Disordered" evidence="3">
    <location>
        <begin position="470"/>
        <end position="572"/>
    </location>
</feature>
<dbReference type="OrthoDB" id="9994905at2759"/>
<feature type="region of interest" description="Disordered" evidence="3">
    <location>
        <begin position="784"/>
        <end position="818"/>
    </location>
</feature>
<dbReference type="InterPro" id="IPR011993">
    <property type="entry name" value="PH-like_dom_sf"/>
</dbReference>
<evidence type="ECO:0000313" key="7">
    <source>
        <dbReference type="Proteomes" id="UP000008068"/>
    </source>
</evidence>
<dbReference type="InterPro" id="IPR001849">
    <property type="entry name" value="PH_domain"/>
</dbReference>
<dbReference type="InterPro" id="IPR008936">
    <property type="entry name" value="Rho_GTPase_activation_prot"/>
</dbReference>
<dbReference type="Gene3D" id="2.30.29.30">
    <property type="entry name" value="Pleckstrin-homology domain (PH domain)/Phosphotyrosine-binding domain (PTB)"/>
    <property type="match status" value="1"/>
</dbReference>
<dbReference type="AlphaFoldDB" id="G0N2G7"/>
<reference evidence="7" key="1">
    <citation type="submission" date="2011-07" db="EMBL/GenBank/DDBJ databases">
        <authorList>
            <consortium name="Caenorhabditis brenneri Sequencing and Analysis Consortium"/>
            <person name="Wilson R.K."/>
        </authorList>
    </citation>
    <scope>NUCLEOTIDE SEQUENCE [LARGE SCALE GENOMIC DNA]</scope>
    <source>
        <strain evidence="7">PB2801</strain>
    </source>
</reference>
<feature type="region of interest" description="Disordered" evidence="3">
    <location>
        <begin position="833"/>
        <end position="875"/>
    </location>
</feature>
<dbReference type="SUPFAM" id="SSF50729">
    <property type="entry name" value="PH domain-like"/>
    <property type="match status" value="1"/>
</dbReference>
<evidence type="ECO:0000259" key="4">
    <source>
        <dbReference type="PROSITE" id="PS50003"/>
    </source>
</evidence>
<keyword evidence="2" id="KW-0597">Phosphoprotein</keyword>
<feature type="region of interest" description="Disordered" evidence="3">
    <location>
        <begin position="654"/>
        <end position="696"/>
    </location>
</feature>
<feature type="region of interest" description="Disordered" evidence="3">
    <location>
        <begin position="589"/>
        <end position="620"/>
    </location>
</feature>
<feature type="domain" description="PH" evidence="4">
    <location>
        <begin position="23"/>
        <end position="116"/>
    </location>
</feature>
<dbReference type="Proteomes" id="UP000008068">
    <property type="component" value="Unassembled WGS sequence"/>
</dbReference>
<dbReference type="GO" id="GO:0035023">
    <property type="term" value="P:regulation of Rho protein signal transduction"/>
    <property type="evidence" value="ECO:0007669"/>
    <property type="project" value="InterPro"/>
</dbReference>
<dbReference type="Gene3D" id="1.10.555.10">
    <property type="entry name" value="Rho GTPase activation protein"/>
    <property type="match status" value="1"/>
</dbReference>
<evidence type="ECO:0000256" key="2">
    <source>
        <dbReference type="ARBA" id="ARBA00022553"/>
    </source>
</evidence>
<dbReference type="SMART" id="SM00233">
    <property type="entry name" value="PH"/>
    <property type="match status" value="1"/>
</dbReference>
<dbReference type="eggNOG" id="KOG4724">
    <property type="taxonomic scope" value="Eukaryota"/>
</dbReference>
<evidence type="ECO:0000256" key="1">
    <source>
        <dbReference type="ARBA" id="ARBA00022468"/>
    </source>
</evidence>
<dbReference type="InParanoid" id="G0N2G7"/>
<sequence>MISSNSSSTSLNVETDYPTNGKKPLKEGSVQLTSLSTLLSHHRYFFLYHETLIISKQKGACSYKLKEKLRLEKVWIASSNTADSFLIGWPFTNYLVHFRNTEEKDEWFELLSCCVQQCLRPLFTTISMDINVRGRKQVGGLGKFADYRTLNFQTIRRRVDNGKKSGEIVVDTAGDLGLPHTSYQLTLSVGDNSHRQLQGPENVYVAIMSEIERQGTRLSESQKQSLDTCPIANCRLILSTIKSTSGPSAKQIVNSIKKKVLTRTDSRSIFGKELNGPTPPQPIMTIVDHLRMDGFDAEGIFRKSPKQSTFKELKSELDKGVVPDFHKYNTHVLASILKEYLRSIPGKILLSGNYELWMREIADEGDVEKKIVSCRALLSHLPTSHSILLANVLKLLNKISNSPTSKMNASSLSVCLAPSFLESPDPMEGGKKIPPLVEFLISNAAQVMPGFSTDNVFAIMSSPMVDHNANMVCSPAPSSSHSDDGGSSQKTPIIEELNEADDATSQSSLAESDLPDEPRTNSAHLETISEISEPPVHDERLLFSSSESEDDDDEEELRVYRPQRSTSATSTFARTSFVSETLKTSADDVDKGLNKETPRSPCLKRIHFQRTEAQHRNKEGTVKLDFEAMKYHRPSRKSSLEEVARKNSAEFLSYHHSREPSDAVTPTPPKSTPSRKESREEATQTADCGLPNISASDSRFPAFKSSSVAMLAETNYKSTSSSSSSSSTSSIPSDPSHPRPYFLKDEYNQPTKPTVQVAPFSQEPSLKTINDRLNALRQNSILAANESTVPQEPTSSRFRSDVTKSLTNSPIMPRSYTGGVQKDREEHTFVPDDFYKAPSRKPELQRSSSQRGLTSNNNNNNNCSKQIYGSRPSSVKTARRFDRGVEACVGMDPLEINWSVSQLKTLFQDTKAPAIDTVYNMT</sequence>
<dbReference type="PANTHER" id="PTHR23179:SF3">
    <property type="entry name" value="RHO GTPASE-ACTIVATING PROTEIN 20"/>
    <property type="match status" value="1"/>
</dbReference>
<dbReference type="PROSITE" id="PS50238">
    <property type="entry name" value="RHOGAP"/>
    <property type="match status" value="1"/>
</dbReference>
<evidence type="ECO:0000313" key="6">
    <source>
        <dbReference type="EMBL" id="EGT50758.1"/>
    </source>
</evidence>
<feature type="compositionally biased region" description="Basic and acidic residues" evidence="3">
    <location>
        <begin position="833"/>
        <end position="844"/>
    </location>
</feature>
<feature type="compositionally biased region" description="Basic and acidic residues" evidence="3">
    <location>
        <begin position="609"/>
        <end position="620"/>
    </location>
</feature>
<accession>G0N2G7</accession>
<dbReference type="PANTHER" id="PTHR23179">
    <property type="entry name" value="T-CELL ACTIVATION RHO GTPASE ACTIVATING PROTEIN-RELATED"/>
    <property type="match status" value="1"/>
</dbReference>
<dbReference type="PROSITE" id="PS50003">
    <property type="entry name" value="PH_DOMAIN"/>
    <property type="match status" value="1"/>
</dbReference>
<feature type="region of interest" description="Disordered" evidence="3">
    <location>
        <begin position="1"/>
        <end position="24"/>
    </location>
</feature>
<dbReference type="GO" id="GO:0007165">
    <property type="term" value="P:signal transduction"/>
    <property type="evidence" value="ECO:0007669"/>
    <property type="project" value="InterPro"/>
</dbReference>
<dbReference type="CDD" id="cd04402">
    <property type="entry name" value="RhoGAP_ARHGAP20"/>
    <property type="match status" value="1"/>
</dbReference>
<feature type="compositionally biased region" description="Basic and acidic residues" evidence="3">
    <location>
        <begin position="589"/>
        <end position="598"/>
    </location>
</feature>
<dbReference type="EMBL" id="GL379830">
    <property type="protein sequence ID" value="EGT50758.1"/>
    <property type="molecule type" value="Genomic_DNA"/>
</dbReference>
<feature type="compositionally biased region" description="Polar residues" evidence="3">
    <location>
        <begin position="784"/>
        <end position="810"/>
    </location>
</feature>
<keyword evidence="7" id="KW-1185">Reference proteome</keyword>
<dbReference type="HOGENOM" id="CLU_341085_0_0_1"/>
<gene>
    <name evidence="6" type="ORF">CAEBREN_32624</name>
</gene>
<dbReference type="SMART" id="SM00324">
    <property type="entry name" value="RhoGAP"/>
    <property type="match status" value="1"/>
</dbReference>
<dbReference type="GO" id="GO:0005096">
    <property type="term" value="F:GTPase activator activity"/>
    <property type="evidence" value="ECO:0007669"/>
    <property type="project" value="UniProtKB-KW"/>
</dbReference>
<protein>
    <submittedName>
        <fullName evidence="6">Uncharacterized protein</fullName>
    </submittedName>
</protein>
<feature type="domain" description="Rho-GAP" evidence="5">
    <location>
        <begin position="264"/>
        <end position="448"/>
    </location>
</feature>
<dbReference type="SUPFAM" id="SSF48350">
    <property type="entry name" value="GTPase activation domain, GAP"/>
    <property type="match status" value="1"/>
</dbReference>
<dbReference type="InterPro" id="IPR047887">
    <property type="entry name" value="ARHGAP20_PH"/>
</dbReference>
<organism evidence="7">
    <name type="scientific">Caenorhabditis brenneri</name>
    <name type="common">Nematode worm</name>
    <dbReference type="NCBI Taxonomy" id="135651"/>
    <lineage>
        <taxon>Eukaryota</taxon>
        <taxon>Metazoa</taxon>
        <taxon>Ecdysozoa</taxon>
        <taxon>Nematoda</taxon>
        <taxon>Chromadorea</taxon>
        <taxon>Rhabditida</taxon>
        <taxon>Rhabditina</taxon>
        <taxon>Rhabditomorpha</taxon>
        <taxon>Rhabditoidea</taxon>
        <taxon>Rhabditidae</taxon>
        <taxon>Peloderinae</taxon>
        <taxon>Caenorhabditis</taxon>
    </lineage>
</organism>
<dbReference type="FunCoup" id="G0N2G7">
    <property type="interactions" value="1"/>
</dbReference>
<dbReference type="Pfam" id="PF00620">
    <property type="entry name" value="RhoGAP"/>
    <property type="match status" value="1"/>
</dbReference>
<evidence type="ECO:0000259" key="5">
    <source>
        <dbReference type="PROSITE" id="PS50238"/>
    </source>
</evidence>
<feature type="region of interest" description="Disordered" evidence="3">
    <location>
        <begin position="717"/>
        <end position="747"/>
    </location>
</feature>
<feature type="compositionally biased region" description="Polar residues" evidence="3">
    <location>
        <begin position="863"/>
        <end position="875"/>
    </location>
</feature>
<feature type="compositionally biased region" description="Low complexity" evidence="3">
    <location>
        <begin position="1"/>
        <end position="10"/>
    </location>
</feature>
<dbReference type="InterPro" id="IPR000198">
    <property type="entry name" value="RhoGAP_dom"/>
</dbReference>
<name>G0N2G7_CAEBE</name>
<feature type="compositionally biased region" description="Low complexity" evidence="3">
    <location>
        <begin position="474"/>
        <end position="488"/>
    </location>
</feature>
<feature type="compositionally biased region" description="Acidic residues" evidence="3">
    <location>
        <begin position="547"/>
        <end position="556"/>
    </location>
</feature>